<evidence type="ECO:0000256" key="10">
    <source>
        <dbReference type="RuleBase" id="RU003500"/>
    </source>
</evidence>
<keyword evidence="4" id="KW-0964">Secreted</keyword>
<comment type="subcellular location">
    <subcellularLocation>
        <location evidence="1 10">Secreted</location>
        <location evidence="1 10">Extracellular space</location>
        <location evidence="1 10">Extracellular matrix</location>
    </subcellularLocation>
</comment>
<dbReference type="PANTHER" id="PTHR12027">
    <property type="entry name" value="WNT RELATED"/>
    <property type="match status" value="1"/>
</dbReference>
<dbReference type="GO" id="GO:0030182">
    <property type="term" value="P:neuron differentiation"/>
    <property type="evidence" value="ECO:0007669"/>
    <property type="project" value="TreeGrafter"/>
</dbReference>
<evidence type="ECO:0000256" key="3">
    <source>
        <dbReference type="ARBA" id="ARBA00022473"/>
    </source>
</evidence>
<dbReference type="GO" id="GO:0005125">
    <property type="term" value="F:cytokine activity"/>
    <property type="evidence" value="ECO:0007669"/>
    <property type="project" value="TreeGrafter"/>
</dbReference>
<comment type="function">
    <text evidence="10">Ligand for members of the frizzled family of seven transmembrane receptors.</text>
</comment>
<gene>
    <name evidence="11" type="primary">Wnt4_1</name>
    <name evidence="11" type="ORF">NEOCIN_R02972</name>
</gene>
<dbReference type="EMBL" id="VYZA01000035">
    <property type="protein sequence ID" value="NWQ60874.1"/>
    <property type="molecule type" value="Genomic_DNA"/>
</dbReference>
<organism evidence="11 12">
    <name type="scientific">Neopipo cinnamomea</name>
    <dbReference type="NCBI Taxonomy" id="456388"/>
    <lineage>
        <taxon>Eukaryota</taxon>
        <taxon>Metazoa</taxon>
        <taxon>Chordata</taxon>
        <taxon>Craniata</taxon>
        <taxon>Vertebrata</taxon>
        <taxon>Euteleostomi</taxon>
        <taxon>Archelosauria</taxon>
        <taxon>Archosauria</taxon>
        <taxon>Dinosauria</taxon>
        <taxon>Saurischia</taxon>
        <taxon>Theropoda</taxon>
        <taxon>Coelurosauria</taxon>
        <taxon>Aves</taxon>
        <taxon>Neognathae</taxon>
        <taxon>Neoaves</taxon>
        <taxon>Telluraves</taxon>
        <taxon>Australaves</taxon>
        <taxon>Passeriformes</taxon>
        <taxon>Tyrannidae</taxon>
        <taxon>Neopipo</taxon>
    </lineage>
</organism>
<dbReference type="GO" id="GO:0060070">
    <property type="term" value="P:canonical Wnt signaling pathway"/>
    <property type="evidence" value="ECO:0007669"/>
    <property type="project" value="TreeGrafter"/>
</dbReference>
<dbReference type="Proteomes" id="UP000556200">
    <property type="component" value="Unassembled WGS sequence"/>
</dbReference>
<evidence type="ECO:0000256" key="7">
    <source>
        <dbReference type="ARBA" id="ARBA00023157"/>
    </source>
</evidence>
<evidence type="ECO:0000256" key="5">
    <source>
        <dbReference type="ARBA" id="ARBA00022530"/>
    </source>
</evidence>
<dbReference type="PRINTS" id="PR01349">
    <property type="entry name" value="WNTPROTEIN"/>
</dbReference>
<protein>
    <recommendedName>
        <fullName evidence="10">Protein Wnt</fullName>
    </recommendedName>
</protein>
<dbReference type="GO" id="GO:0005615">
    <property type="term" value="C:extracellular space"/>
    <property type="evidence" value="ECO:0007669"/>
    <property type="project" value="TreeGrafter"/>
</dbReference>
<dbReference type="InterPro" id="IPR005817">
    <property type="entry name" value="Wnt"/>
</dbReference>
<comment type="caution">
    <text evidence="11">The sequence shown here is derived from an EMBL/GenBank/DDBJ whole genome shotgun (WGS) entry which is preliminary data.</text>
</comment>
<keyword evidence="7" id="KW-1015">Disulfide bond</keyword>
<evidence type="ECO:0000313" key="11">
    <source>
        <dbReference type="EMBL" id="NWQ60874.1"/>
    </source>
</evidence>
<feature type="non-terminal residue" evidence="11">
    <location>
        <position position="1"/>
    </location>
</feature>
<keyword evidence="6 10" id="KW-0879">Wnt signaling pathway</keyword>
<dbReference type="PANTHER" id="PTHR12027:SF101">
    <property type="entry name" value="PROTEIN WNT-4"/>
    <property type="match status" value="1"/>
</dbReference>
<dbReference type="GO" id="GO:0005109">
    <property type="term" value="F:frizzled binding"/>
    <property type="evidence" value="ECO:0007669"/>
    <property type="project" value="TreeGrafter"/>
</dbReference>
<evidence type="ECO:0000313" key="12">
    <source>
        <dbReference type="Proteomes" id="UP000556200"/>
    </source>
</evidence>
<evidence type="ECO:0000256" key="4">
    <source>
        <dbReference type="ARBA" id="ARBA00022525"/>
    </source>
</evidence>
<dbReference type="InterPro" id="IPR018161">
    <property type="entry name" value="Wnt_CS"/>
</dbReference>
<dbReference type="GO" id="GO:0045165">
    <property type="term" value="P:cell fate commitment"/>
    <property type="evidence" value="ECO:0007669"/>
    <property type="project" value="TreeGrafter"/>
</dbReference>
<proteinExistence type="inferred from homology"/>
<dbReference type="PROSITE" id="PS00246">
    <property type="entry name" value="WNT1"/>
    <property type="match status" value="1"/>
</dbReference>
<evidence type="ECO:0000256" key="2">
    <source>
        <dbReference type="ARBA" id="ARBA00005683"/>
    </source>
</evidence>
<evidence type="ECO:0000256" key="1">
    <source>
        <dbReference type="ARBA" id="ARBA00004498"/>
    </source>
</evidence>
<feature type="non-terminal residue" evidence="11">
    <location>
        <position position="232"/>
    </location>
</feature>
<comment type="similarity">
    <text evidence="2 10">Belongs to the Wnt family.</text>
</comment>
<keyword evidence="8" id="KW-0325">Glycoprotein</keyword>
<keyword evidence="5" id="KW-0272">Extracellular matrix</keyword>
<keyword evidence="3 10" id="KW-0217">Developmental protein</keyword>
<keyword evidence="9" id="KW-0449">Lipoprotein</keyword>
<reference evidence="11 12" key="1">
    <citation type="submission" date="2019-09" db="EMBL/GenBank/DDBJ databases">
        <title>Bird 10,000 Genomes (B10K) Project - Family phase.</title>
        <authorList>
            <person name="Zhang G."/>
        </authorList>
    </citation>
    <scope>NUCLEOTIDE SEQUENCE [LARGE SCALE GENOMIC DNA]</scope>
    <source>
        <strain evidence="11">B10K-DU-004-15</strain>
        <tissue evidence="11">Mixed tissue sample</tissue>
    </source>
</reference>
<evidence type="ECO:0000256" key="8">
    <source>
        <dbReference type="ARBA" id="ARBA00023180"/>
    </source>
</evidence>
<dbReference type="SMART" id="SM00097">
    <property type="entry name" value="WNT1"/>
    <property type="match status" value="1"/>
</dbReference>
<keyword evidence="12" id="KW-1185">Reference proteome</keyword>
<evidence type="ECO:0000256" key="9">
    <source>
        <dbReference type="ARBA" id="ARBA00023288"/>
    </source>
</evidence>
<name>A0A7K4QIK6_9TYRA</name>
<accession>A0A7K4QIK6</accession>
<dbReference type="Pfam" id="PF00110">
    <property type="entry name" value="wnt"/>
    <property type="match status" value="1"/>
</dbReference>
<dbReference type="AlphaFoldDB" id="A0A7K4QIK6"/>
<sequence length="232" mass="25292">KRGAELAVQECQHQFHSRHWNCSTLQGLQVFVKVAIRGTREAGFIHTISAAGIAFAVTRACSRGELEKCDCDCKIRGASPEGEGCGRKGGAEGKIHGRDSFVDNPERGCGDSSSQALMNLHNNESVPLAPQALLTHMKVKCKCHGVSGSCKVRTCWKVMPSFRKVGNILKFEGATEVYPKWVGSQKLLVPKSSRFKPCTPHDLVYLLASPDFCDRDPQHGNFGTSGCQCNQT</sequence>
<evidence type="ECO:0000256" key="6">
    <source>
        <dbReference type="ARBA" id="ARBA00022687"/>
    </source>
</evidence>